<dbReference type="OrthoDB" id="107033at2157"/>
<dbReference type="GO" id="GO:0005524">
    <property type="term" value="F:ATP binding"/>
    <property type="evidence" value="ECO:0007669"/>
    <property type="project" value="UniProtKB-KW"/>
</dbReference>
<evidence type="ECO:0000259" key="13">
    <source>
        <dbReference type="Pfam" id="PF09378"/>
    </source>
</evidence>
<evidence type="ECO:0000259" key="12">
    <source>
        <dbReference type="Pfam" id="PF05872"/>
    </source>
</evidence>
<dbReference type="Proteomes" id="UP000191661">
    <property type="component" value="Unassembled WGS sequence"/>
</dbReference>
<keyword evidence="15" id="KW-1185">Reference proteome</keyword>
<keyword evidence="5" id="KW-0067">ATP-binding</keyword>
<dbReference type="InterPro" id="IPR018538">
    <property type="entry name" value="HerA_barrel_dom"/>
</dbReference>
<dbReference type="InterPro" id="IPR027417">
    <property type="entry name" value="P-loop_NTPase"/>
</dbReference>
<comment type="catalytic activity">
    <reaction evidence="8">
        <text>Couples ATP hydrolysis with the unwinding of duplex DNA by translocating in the 3'-5' direction.</text>
        <dbReference type="EC" id="5.6.2.4"/>
    </reaction>
</comment>
<comment type="catalytic activity">
    <reaction evidence="10">
        <text>ATP + H2O = ADP + phosphate + H(+)</text>
        <dbReference type="Rhea" id="RHEA:13065"/>
        <dbReference type="ChEBI" id="CHEBI:15377"/>
        <dbReference type="ChEBI" id="CHEBI:15378"/>
        <dbReference type="ChEBI" id="CHEBI:30616"/>
        <dbReference type="ChEBI" id="CHEBI:43474"/>
        <dbReference type="ChEBI" id="CHEBI:456216"/>
        <dbReference type="EC" id="5.6.2.4"/>
    </reaction>
</comment>
<evidence type="ECO:0000313" key="15">
    <source>
        <dbReference type="Proteomes" id="UP000191661"/>
    </source>
</evidence>
<evidence type="ECO:0000256" key="7">
    <source>
        <dbReference type="ARBA" id="ARBA00023235"/>
    </source>
</evidence>
<evidence type="ECO:0000256" key="1">
    <source>
        <dbReference type="ARBA" id="ARBA00007816"/>
    </source>
</evidence>
<dbReference type="AlphaFoldDB" id="A0A1V6N4I9"/>
<gene>
    <name evidence="14" type="ORF">MBBAR_2c00230</name>
</gene>
<accession>A0A1V6N4I9</accession>
<feature type="domain" description="Helicase HerA central" evidence="11">
    <location>
        <begin position="121"/>
        <end position="334"/>
    </location>
</feature>
<keyword evidence="4" id="KW-0347">Helicase</keyword>
<dbReference type="Pfam" id="PF09378">
    <property type="entry name" value="HAS-barrel"/>
    <property type="match status" value="1"/>
</dbReference>
<evidence type="ECO:0000313" key="14">
    <source>
        <dbReference type="EMBL" id="OQD59575.1"/>
    </source>
</evidence>
<keyword evidence="3" id="KW-0378">Hydrolase</keyword>
<evidence type="ECO:0000256" key="10">
    <source>
        <dbReference type="ARBA" id="ARBA00048988"/>
    </source>
</evidence>
<dbReference type="InterPro" id="IPR002789">
    <property type="entry name" value="HerA_central"/>
</dbReference>
<feature type="domain" description="Helicase HerA barrel" evidence="13">
    <location>
        <begin position="3"/>
        <end position="87"/>
    </location>
</feature>
<evidence type="ECO:0000256" key="3">
    <source>
        <dbReference type="ARBA" id="ARBA00022801"/>
    </source>
</evidence>
<sequence>MIIGRCVGENSLIDVNFVSKEMPKVGEYVSLKYDGKVILGMIESLIRGSVSLNGDIYDPNTIEKIREIEGKDYYIKGNIRILGDVDDNLRIPRTPAPPGTEIQVANEKVLRKIFKLDNGLKIGNLISQEDVEVKLNINNMVSRHLAILAMTGAGKSNTVSVLIDGLLEYNGCILIFDMHGEYIDAEFKNGAVNPIDPIINPIYMSFSEIKGLANIPSSAYIQERYFREAYKEANAIVSSGESDTRDFLEIMRRVLEKWYNTEIFRGKEINSSEKAKIMDVINKMDDLKTKYDNLLNINGSNILSELKLGVANVIDLGQTDESAAEVIVSHILRNALKSRKAAIHKKEENFYEKHLNFPVFFIMEEAHILAPKNRNPSSKYWISRVAREGRKFGLGLCLVSQSPKSVDPDALSQANNMIILRLVEPQDQRHVQSASESLSEDLVKQLPSLNVGEAIVLGLMVKVPTLVKIDEFKGRTVGDDINIIDQWQSIKDKELNDIKDQEDEFKQLGGNY</sequence>
<dbReference type="SUPFAM" id="SSF52540">
    <property type="entry name" value="P-loop containing nucleoside triphosphate hydrolases"/>
    <property type="match status" value="1"/>
</dbReference>
<dbReference type="Pfam" id="PF05872">
    <property type="entry name" value="HerA_C"/>
    <property type="match status" value="1"/>
</dbReference>
<dbReference type="Gene3D" id="3.40.50.300">
    <property type="entry name" value="P-loop containing nucleotide triphosphate hydrolases"/>
    <property type="match status" value="2"/>
</dbReference>
<evidence type="ECO:0000259" key="11">
    <source>
        <dbReference type="Pfam" id="PF01935"/>
    </source>
</evidence>
<evidence type="ECO:0000256" key="9">
    <source>
        <dbReference type="ARBA" id="ARBA00048954"/>
    </source>
</evidence>
<comment type="caution">
    <text evidence="14">The sequence shown here is derived from an EMBL/GenBank/DDBJ whole genome shotgun (WGS) entry which is preliminary data.</text>
</comment>
<evidence type="ECO:0000256" key="4">
    <source>
        <dbReference type="ARBA" id="ARBA00022806"/>
    </source>
</evidence>
<evidence type="ECO:0000256" key="5">
    <source>
        <dbReference type="ARBA" id="ARBA00022840"/>
    </source>
</evidence>
<dbReference type="GO" id="GO:0003677">
    <property type="term" value="F:DNA binding"/>
    <property type="evidence" value="ECO:0007669"/>
    <property type="project" value="UniProtKB-KW"/>
</dbReference>
<keyword evidence="7" id="KW-0413">Isomerase</keyword>
<dbReference type="Pfam" id="PF01935">
    <property type="entry name" value="DUF87"/>
    <property type="match status" value="1"/>
</dbReference>
<dbReference type="InterPro" id="IPR033186">
    <property type="entry name" value="HerA_C"/>
</dbReference>
<name>A0A1V6N4I9_METAZ</name>
<evidence type="ECO:0000256" key="8">
    <source>
        <dbReference type="ARBA" id="ARBA00034617"/>
    </source>
</evidence>
<keyword evidence="6" id="KW-0238">DNA-binding</keyword>
<comment type="similarity">
    <text evidence="1">Belongs to the HerA family.</text>
</comment>
<proteinExistence type="inferred from homology"/>
<evidence type="ECO:0000256" key="2">
    <source>
        <dbReference type="ARBA" id="ARBA00022741"/>
    </source>
</evidence>
<keyword evidence="2" id="KW-0547">Nucleotide-binding</keyword>
<feature type="domain" description="Helicase HerA-like C-terminal" evidence="12">
    <location>
        <begin position="361"/>
        <end position="467"/>
    </location>
</feature>
<dbReference type="GO" id="GO:0043138">
    <property type="term" value="F:3'-5' DNA helicase activity"/>
    <property type="evidence" value="ECO:0007669"/>
    <property type="project" value="UniProtKB-EC"/>
</dbReference>
<organism evidence="14 15">
    <name type="scientific">Methanobrevibacter arboriphilus JCM 13429 = DSM 1125</name>
    <dbReference type="NCBI Taxonomy" id="1300164"/>
    <lineage>
        <taxon>Archaea</taxon>
        <taxon>Methanobacteriati</taxon>
        <taxon>Methanobacteriota</taxon>
        <taxon>Methanomada group</taxon>
        <taxon>Methanobacteria</taxon>
        <taxon>Methanobacteriales</taxon>
        <taxon>Methanobacteriaceae</taxon>
        <taxon>Methanobrevibacter</taxon>
    </lineage>
</organism>
<dbReference type="EMBL" id="JXMW01000002">
    <property type="protein sequence ID" value="OQD59575.1"/>
    <property type="molecule type" value="Genomic_DNA"/>
</dbReference>
<dbReference type="PANTHER" id="PTHR42957:SF1">
    <property type="entry name" value="HELICASE MJ1565-RELATED"/>
    <property type="match status" value="1"/>
</dbReference>
<dbReference type="GO" id="GO:0043139">
    <property type="term" value="F:5'-3' DNA helicase activity"/>
    <property type="evidence" value="ECO:0007669"/>
    <property type="project" value="UniProtKB-EC"/>
</dbReference>
<dbReference type="RefSeq" id="WP_080459554.1">
    <property type="nucleotide sequence ID" value="NZ_JXMW01000002.1"/>
</dbReference>
<dbReference type="GO" id="GO:0016787">
    <property type="term" value="F:hydrolase activity"/>
    <property type="evidence" value="ECO:0007669"/>
    <property type="project" value="UniProtKB-KW"/>
</dbReference>
<evidence type="ECO:0000256" key="6">
    <source>
        <dbReference type="ARBA" id="ARBA00023125"/>
    </source>
</evidence>
<comment type="catalytic activity">
    <reaction evidence="9">
        <text>ATP + H2O = ADP + phosphate + H(+)</text>
        <dbReference type="Rhea" id="RHEA:13065"/>
        <dbReference type="ChEBI" id="CHEBI:15377"/>
        <dbReference type="ChEBI" id="CHEBI:15378"/>
        <dbReference type="ChEBI" id="CHEBI:30616"/>
        <dbReference type="ChEBI" id="CHEBI:43474"/>
        <dbReference type="ChEBI" id="CHEBI:456216"/>
        <dbReference type="EC" id="5.6.2.3"/>
    </reaction>
</comment>
<reference evidence="14 15" key="1">
    <citation type="submission" date="2014-12" db="EMBL/GenBank/DDBJ databases">
        <title>Genome sequence of Methanobrevibacter arboriphilicus DH1, DSM1125.</title>
        <authorList>
            <person name="Poehlein A."/>
            <person name="Thauer R.K."/>
            <person name="Seedorf H."/>
            <person name="Daniel R."/>
        </authorList>
    </citation>
    <scope>NUCLEOTIDE SEQUENCE [LARGE SCALE GENOMIC DNA]</scope>
    <source>
        <strain evidence="14 15">DH1</strain>
    </source>
</reference>
<protein>
    <submittedName>
        <fullName evidence="14">Putative ATPase</fullName>
    </submittedName>
</protein>
<dbReference type="InterPro" id="IPR008571">
    <property type="entry name" value="HerA-like"/>
</dbReference>
<dbReference type="PANTHER" id="PTHR42957">
    <property type="entry name" value="HELICASE MJ1565-RELATED"/>
    <property type="match status" value="1"/>
</dbReference>